<dbReference type="Proteomes" id="UP000768163">
    <property type="component" value="Unassembled WGS sequence"/>
</dbReference>
<name>A0A8J7YWM1_9ARCH</name>
<sequence>MGGSCKDICIVAIVVLIVFGCASTSSATTQNGQLEPFFYASNIKN</sequence>
<comment type="caution">
    <text evidence="1">The sequence shown here is derived from an EMBL/GenBank/DDBJ whole genome shotgun (WGS) entry which is preliminary data.</text>
</comment>
<dbReference type="EMBL" id="JAACVF010000086">
    <property type="protein sequence ID" value="NCN65113.1"/>
    <property type="molecule type" value="Genomic_DNA"/>
</dbReference>
<feature type="non-terminal residue" evidence="1">
    <location>
        <position position="45"/>
    </location>
</feature>
<dbReference type="PROSITE" id="PS51257">
    <property type="entry name" value="PROKAR_LIPOPROTEIN"/>
    <property type="match status" value="1"/>
</dbReference>
<evidence type="ECO:0000313" key="1">
    <source>
        <dbReference type="EMBL" id="NCN65113.1"/>
    </source>
</evidence>
<organism evidence="1 2">
    <name type="scientific">Candidatus Altarchaeum hamiconexum</name>
    <dbReference type="NCBI Taxonomy" id="1803513"/>
    <lineage>
        <taxon>Archaea</taxon>
        <taxon>Candidatus Altarchaeota</taxon>
        <taxon>Candidatus Altiarchaeia</taxon>
        <taxon>Candidatus Altarchaeales</taxon>
        <taxon>Candidatus Altarchaeaceae</taxon>
        <taxon>Candidatus Altarchaeum</taxon>
    </lineage>
</organism>
<reference evidence="1" key="1">
    <citation type="submission" date="2019-11" db="EMBL/GenBank/DDBJ databases">
        <title>Lipid analysis of CO2-rich subsurface aquifers suggests an autotrophy-based deep biosphere with lysolipids enriched in CPR bacteria.</title>
        <authorList>
            <person name="Probst A.J."/>
            <person name="Elling F.J."/>
            <person name="Castelle C.J."/>
            <person name="Zhu Q."/>
            <person name="Elvert M."/>
            <person name="Birarda G."/>
            <person name="Holman H.-Y."/>
            <person name="Lane K.R."/>
            <person name="Ladd B."/>
            <person name="Ryan M.C."/>
            <person name="Woyke T."/>
            <person name="Hinrichs K.-U."/>
            <person name="Banfield J.F."/>
        </authorList>
    </citation>
    <scope>NUCLEOTIDE SEQUENCE</scope>
    <source>
        <strain evidence="1">CG_2015-01_33_1645</strain>
    </source>
</reference>
<dbReference type="AlphaFoldDB" id="A0A8J7YWM1"/>
<proteinExistence type="predicted"/>
<accession>A0A8J7YWM1</accession>
<gene>
    <name evidence="1" type="ORF">GW910_03440</name>
</gene>
<protein>
    <submittedName>
        <fullName evidence="1">Uncharacterized protein</fullName>
    </submittedName>
</protein>
<evidence type="ECO:0000313" key="2">
    <source>
        <dbReference type="Proteomes" id="UP000768163"/>
    </source>
</evidence>